<feature type="non-terminal residue" evidence="2">
    <location>
        <position position="1"/>
    </location>
</feature>
<dbReference type="InterPro" id="IPR007763">
    <property type="entry name" value="NDUFA12"/>
</dbReference>
<dbReference type="GO" id="GO:0045271">
    <property type="term" value="C:respiratory chain complex I"/>
    <property type="evidence" value="ECO:0007669"/>
    <property type="project" value="InterPro"/>
</dbReference>
<dbReference type="AlphaFoldDB" id="A0A820ME16"/>
<dbReference type="Pfam" id="PF05071">
    <property type="entry name" value="NDUFA12"/>
    <property type="match status" value="1"/>
</dbReference>
<dbReference type="Proteomes" id="UP000663836">
    <property type="component" value="Unassembled WGS sequence"/>
</dbReference>
<sequence>HRWLQYITDDPPTTTPLKRQPWMIDNIENKTGTSQAYVPYTTVPNKIESWKPPSPTTTQQTVTMKT</sequence>
<comment type="caution">
    <text evidence="2">The sequence shown here is derived from an EMBL/GenBank/DDBJ whole genome shotgun (WGS) entry which is preliminary data.</text>
</comment>
<proteinExistence type="inferred from homology"/>
<protein>
    <submittedName>
        <fullName evidence="2">Uncharacterized protein</fullName>
    </submittedName>
</protein>
<evidence type="ECO:0000256" key="1">
    <source>
        <dbReference type="ARBA" id="ARBA00007355"/>
    </source>
</evidence>
<name>A0A820ME16_9BILA</name>
<accession>A0A820ME16</accession>
<gene>
    <name evidence="2" type="ORF">JBS370_LOCUS42589</name>
</gene>
<dbReference type="EMBL" id="CAJOBD010057822">
    <property type="protein sequence ID" value="CAF4372795.1"/>
    <property type="molecule type" value="Genomic_DNA"/>
</dbReference>
<comment type="similarity">
    <text evidence="1">Belongs to the complex I NDUFA12 subunit family.</text>
</comment>
<evidence type="ECO:0000313" key="2">
    <source>
        <dbReference type="EMBL" id="CAF4372795.1"/>
    </source>
</evidence>
<evidence type="ECO:0000313" key="3">
    <source>
        <dbReference type="Proteomes" id="UP000663836"/>
    </source>
</evidence>
<organism evidence="2 3">
    <name type="scientific">Rotaria sordida</name>
    <dbReference type="NCBI Taxonomy" id="392033"/>
    <lineage>
        <taxon>Eukaryota</taxon>
        <taxon>Metazoa</taxon>
        <taxon>Spiralia</taxon>
        <taxon>Gnathifera</taxon>
        <taxon>Rotifera</taxon>
        <taxon>Eurotatoria</taxon>
        <taxon>Bdelloidea</taxon>
        <taxon>Philodinida</taxon>
        <taxon>Philodinidae</taxon>
        <taxon>Rotaria</taxon>
    </lineage>
</organism>
<reference evidence="2" key="1">
    <citation type="submission" date="2021-02" db="EMBL/GenBank/DDBJ databases">
        <authorList>
            <person name="Nowell W R."/>
        </authorList>
    </citation>
    <scope>NUCLEOTIDE SEQUENCE</scope>
</reference>